<dbReference type="CDD" id="cd20074">
    <property type="entry name" value="XPF_nuclease_Mus81"/>
    <property type="match status" value="1"/>
</dbReference>
<keyword evidence="2" id="KW-0227">DNA damage</keyword>
<proteinExistence type="inferred from homology"/>
<dbReference type="Proteomes" id="UP000515163">
    <property type="component" value="Unplaced"/>
</dbReference>
<dbReference type="InterPro" id="IPR047416">
    <property type="entry name" value="XPF_nuclease_Mus81"/>
</dbReference>
<evidence type="ECO:0000256" key="2">
    <source>
        <dbReference type="RuleBase" id="RU369042"/>
    </source>
</evidence>
<comment type="cofactor">
    <cofactor evidence="2">
        <name>Mg(2+)</name>
        <dbReference type="ChEBI" id="CHEBI:18420"/>
    </cofactor>
</comment>
<dbReference type="GO" id="GO:0005634">
    <property type="term" value="C:nucleus"/>
    <property type="evidence" value="ECO:0007669"/>
    <property type="project" value="UniProtKB-SubCell"/>
</dbReference>
<dbReference type="SMART" id="SM00891">
    <property type="entry name" value="ERCC4"/>
    <property type="match status" value="1"/>
</dbReference>
<keyword evidence="2" id="KW-0460">Magnesium</keyword>
<dbReference type="PANTHER" id="PTHR13451:SF0">
    <property type="entry name" value="CROSSOVER JUNCTION ENDONUCLEASE MUS81"/>
    <property type="match status" value="1"/>
</dbReference>
<dbReference type="KEGG" id="aten:116304244"/>
<keyword evidence="2" id="KW-0233">DNA recombination</keyword>
<dbReference type="GO" id="GO:0048257">
    <property type="term" value="F:3'-flap endonuclease activity"/>
    <property type="evidence" value="ECO:0007669"/>
    <property type="project" value="TreeGrafter"/>
</dbReference>
<dbReference type="RefSeq" id="XP_031569811.1">
    <property type="nucleotide sequence ID" value="XM_031713951.1"/>
</dbReference>
<comment type="subcellular location">
    <subcellularLocation>
        <location evidence="2">Nucleus</location>
    </subcellularLocation>
</comment>
<dbReference type="SUPFAM" id="SSF52980">
    <property type="entry name" value="Restriction endonuclease-like"/>
    <property type="match status" value="1"/>
</dbReference>
<dbReference type="InterPro" id="IPR006166">
    <property type="entry name" value="ERCC4_domain"/>
</dbReference>
<dbReference type="GO" id="GO:0003677">
    <property type="term" value="F:DNA binding"/>
    <property type="evidence" value="ECO:0007669"/>
    <property type="project" value="UniProtKB-UniRule"/>
</dbReference>
<keyword evidence="4" id="KW-1185">Reference proteome</keyword>
<keyword evidence="2" id="KW-0255">Endonuclease</keyword>
<comment type="function">
    <text evidence="2">Interacts with EME1 to form a DNA structure-specific endonuclease with substrate preference for branched DNA structures with a 5'-end at the branch nick. Typical substrates include 3'-flap structures, D-loops, replication forks and nicked Holliday junctions. May be required in mitosis for the processing of stalled or collapsed replication fork intermediates. May be required in meiosis for the repair of meiosis-specific double strand breaks subsequent to single-end invasion (SEI).</text>
</comment>
<keyword evidence="2" id="KW-0539">Nucleus</keyword>
<evidence type="ECO:0000313" key="5">
    <source>
        <dbReference type="RefSeq" id="XP_031569811.1"/>
    </source>
</evidence>
<reference evidence="5" key="1">
    <citation type="submission" date="2025-08" db="UniProtKB">
        <authorList>
            <consortium name="RefSeq"/>
        </authorList>
    </citation>
    <scope>IDENTIFICATION</scope>
    <source>
        <tissue evidence="5">Tentacle</tissue>
    </source>
</reference>
<name>A0A6P8IRN7_ACTTE</name>
<evidence type="ECO:0000259" key="3">
    <source>
        <dbReference type="SMART" id="SM00891"/>
    </source>
</evidence>
<accession>A0A6P8IRN7</accession>
<dbReference type="Pfam" id="PF02732">
    <property type="entry name" value="ERCC4"/>
    <property type="match status" value="1"/>
</dbReference>
<evidence type="ECO:0000313" key="4">
    <source>
        <dbReference type="Proteomes" id="UP000515163"/>
    </source>
</evidence>
<dbReference type="GO" id="GO:0006308">
    <property type="term" value="P:DNA catabolic process"/>
    <property type="evidence" value="ECO:0007669"/>
    <property type="project" value="UniProtKB-UniRule"/>
</dbReference>
<sequence>MKHDIVLKEAAATPKYSLLDTGKELALKCSNFDYAMQALLRQAEVPTVPVPAVRPAVFDNRQVCLLVDTEEPQKDRFVKVARERGLSARVRKLPSGDFCWILLPPDAEERDVPEQDLVLPYLVERKTWDDLWSSVRSPRFENQVQRMKACGIQNLFYLVEGSPKDISGRPGPEVETFLQGKLDRLLLEDKFFVNRTPSWLKTVEWLCHLTNLAIACQQARGRKQWMTFAEFSRKANSVPAAPIARNAKPVSGIVWPASAFANNIKSHHKRQRDLGSNLDHVPQLSDSILIIQGLTAYNTTCNSHLKKALADYLQLPGQTAE</sequence>
<gene>
    <name evidence="5" type="primary">LOC116304244</name>
</gene>
<feature type="domain" description="ERCC4" evidence="3">
    <location>
        <begin position="64"/>
        <end position="163"/>
    </location>
</feature>
<comment type="similarity">
    <text evidence="2">Belongs to the XPF family.</text>
</comment>
<keyword evidence="2" id="KW-0540">Nuclease</keyword>
<dbReference type="PANTHER" id="PTHR13451">
    <property type="entry name" value="CLASS II CROSSOVER JUNCTION ENDONUCLEASE MUS81"/>
    <property type="match status" value="1"/>
</dbReference>
<dbReference type="GO" id="GO:0000712">
    <property type="term" value="P:resolution of meiotic recombination intermediates"/>
    <property type="evidence" value="ECO:0007669"/>
    <property type="project" value="TreeGrafter"/>
</dbReference>
<dbReference type="Gene3D" id="3.40.50.10130">
    <property type="match status" value="1"/>
</dbReference>
<dbReference type="InterPro" id="IPR033309">
    <property type="entry name" value="Mus81"/>
</dbReference>
<feature type="non-terminal residue" evidence="5">
    <location>
        <position position="321"/>
    </location>
</feature>
<comment type="subunit">
    <text evidence="2">Interacts with EME1.</text>
</comment>
<dbReference type="AlphaFoldDB" id="A0A6P8IRN7"/>
<evidence type="ECO:0000256" key="1">
    <source>
        <dbReference type="ARBA" id="ARBA00022801"/>
    </source>
</evidence>
<dbReference type="OrthoDB" id="5963188at2759"/>
<dbReference type="GO" id="GO:0046872">
    <property type="term" value="F:metal ion binding"/>
    <property type="evidence" value="ECO:0007669"/>
    <property type="project" value="UniProtKB-UniRule"/>
</dbReference>
<dbReference type="GO" id="GO:0048476">
    <property type="term" value="C:Holliday junction resolvase complex"/>
    <property type="evidence" value="ECO:0007669"/>
    <property type="project" value="UniProtKB-UniRule"/>
</dbReference>
<keyword evidence="1 2" id="KW-0378">Hydrolase</keyword>
<dbReference type="GO" id="GO:0008821">
    <property type="term" value="F:crossover junction DNA endonuclease activity"/>
    <property type="evidence" value="ECO:0007669"/>
    <property type="project" value="UniProtKB-UniRule"/>
</dbReference>
<dbReference type="GO" id="GO:0031573">
    <property type="term" value="P:mitotic intra-S DNA damage checkpoint signaling"/>
    <property type="evidence" value="ECO:0007669"/>
    <property type="project" value="TreeGrafter"/>
</dbReference>
<dbReference type="EC" id="3.1.22.-" evidence="2"/>
<dbReference type="GO" id="GO:0000727">
    <property type="term" value="P:double-strand break repair via break-induced replication"/>
    <property type="evidence" value="ECO:0007669"/>
    <property type="project" value="UniProtKB-UniRule"/>
</dbReference>
<dbReference type="InterPro" id="IPR011335">
    <property type="entry name" value="Restrct_endonuc-II-like"/>
</dbReference>
<protein>
    <recommendedName>
        <fullName evidence="2">Crossover junction endonuclease MUS81</fullName>
        <ecNumber evidence="2">3.1.22.-</ecNumber>
    </recommendedName>
</protein>
<dbReference type="GeneID" id="116304244"/>
<dbReference type="InParanoid" id="A0A6P8IRN7"/>
<keyword evidence="2" id="KW-0479">Metal-binding</keyword>
<keyword evidence="2" id="KW-0234">DNA repair</keyword>
<organism evidence="4 5">
    <name type="scientific">Actinia tenebrosa</name>
    <name type="common">Australian red waratah sea anemone</name>
    <dbReference type="NCBI Taxonomy" id="6105"/>
    <lineage>
        <taxon>Eukaryota</taxon>
        <taxon>Metazoa</taxon>
        <taxon>Cnidaria</taxon>
        <taxon>Anthozoa</taxon>
        <taxon>Hexacorallia</taxon>
        <taxon>Actiniaria</taxon>
        <taxon>Actiniidae</taxon>
        <taxon>Actinia</taxon>
    </lineage>
</organism>